<dbReference type="GO" id="GO:0005112">
    <property type="term" value="F:Notch binding"/>
    <property type="evidence" value="ECO:0007669"/>
    <property type="project" value="TreeGrafter"/>
</dbReference>
<sequence>MNNILYFSFALLLPSLLINGFPNQLINIACAKNPSLSMCYRHNSNMRDDPFPSNSNRRNFDSPSSRFFGRLQDQPIFNDKDILPRDVPLLTPNKIPVSALSPEVVATCTPDCTALHCTNECKCAHTHKVVHQLCNPPANAHIANHCQAWYNKCPMFHPIQY</sequence>
<organism evidence="2 3">
    <name type="scientific">Strongyloides papillosus</name>
    <name type="common">Intestinal threadworm</name>
    <dbReference type="NCBI Taxonomy" id="174720"/>
    <lineage>
        <taxon>Eukaryota</taxon>
        <taxon>Metazoa</taxon>
        <taxon>Ecdysozoa</taxon>
        <taxon>Nematoda</taxon>
        <taxon>Chromadorea</taxon>
        <taxon>Rhabditida</taxon>
        <taxon>Tylenchina</taxon>
        <taxon>Panagrolaimomorpha</taxon>
        <taxon>Strongyloidoidea</taxon>
        <taxon>Strongyloididae</taxon>
        <taxon>Strongyloides</taxon>
    </lineage>
</organism>
<name>A0A0N5BCY6_STREA</name>
<accession>A0A0N5BCY6</accession>
<dbReference type="GO" id="GO:0005615">
    <property type="term" value="C:extracellular space"/>
    <property type="evidence" value="ECO:0007669"/>
    <property type="project" value="TreeGrafter"/>
</dbReference>
<reference evidence="3" key="1">
    <citation type="submission" date="2017-02" db="UniProtKB">
        <authorList>
            <consortium name="WormBaseParasite"/>
        </authorList>
    </citation>
    <scope>IDENTIFICATION</scope>
</reference>
<dbReference type="PANTHER" id="PTHR35015:SF1">
    <property type="entry name" value="NOTCH LIGAND OSM-11"/>
    <property type="match status" value="1"/>
</dbReference>
<dbReference type="Proteomes" id="UP000046392">
    <property type="component" value="Unplaced"/>
</dbReference>
<dbReference type="PANTHER" id="PTHR35015">
    <property type="entry name" value="PROTEIN CBR-OSM-7-RELATED"/>
    <property type="match status" value="1"/>
</dbReference>
<keyword evidence="1" id="KW-0732">Signal</keyword>
<feature type="chain" id="PRO_5005894181" evidence="1">
    <location>
        <begin position="21"/>
        <end position="161"/>
    </location>
</feature>
<evidence type="ECO:0000313" key="3">
    <source>
        <dbReference type="WBParaSite" id="SPAL_0000387900.1"/>
    </source>
</evidence>
<dbReference type="WBParaSite" id="SPAL_0000387900.1">
    <property type="protein sequence ID" value="SPAL_0000387900.1"/>
    <property type="gene ID" value="SPAL_0000387900"/>
</dbReference>
<proteinExistence type="predicted"/>
<evidence type="ECO:0000256" key="1">
    <source>
        <dbReference type="SAM" id="SignalP"/>
    </source>
</evidence>
<dbReference type="InterPro" id="IPR053124">
    <property type="entry name" value="Notch_signaling_modulators"/>
</dbReference>
<evidence type="ECO:0000313" key="2">
    <source>
        <dbReference type="Proteomes" id="UP000046392"/>
    </source>
</evidence>
<feature type="signal peptide" evidence="1">
    <location>
        <begin position="1"/>
        <end position="20"/>
    </location>
</feature>
<dbReference type="AlphaFoldDB" id="A0A0N5BCY6"/>
<dbReference type="GO" id="GO:0045747">
    <property type="term" value="P:positive regulation of Notch signaling pathway"/>
    <property type="evidence" value="ECO:0007669"/>
    <property type="project" value="TreeGrafter"/>
</dbReference>
<keyword evidence="2" id="KW-1185">Reference proteome</keyword>
<protein>
    <submittedName>
        <fullName evidence="3">Uncharacterized protein</fullName>
    </submittedName>
</protein>